<name>A0A1W0A7J2_9STRA</name>
<keyword evidence="4" id="KW-1185">Reference proteome</keyword>
<dbReference type="OrthoDB" id="68782at2759"/>
<keyword evidence="1" id="KW-0479">Metal-binding</keyword>
<comment type="caution">
    <text evidence="3">The sequence shown here is derived from an EMBL/GenBank/DDBJ whole genome shotgun (WGS) entry which is preliminary data.</text>
</comment>
<evidence type="ECO:0000256" key="1">
    <source>
        <dbReference type="ARBA" id="ARBA00022723"/>
    </source>
</evidence>
<accession>A0A1W0A7J2</accession>
<dbReference type="EMBL" id="JNBS01000362">
    <property type="protein sequence ID" value="OQS06263.1"/>
    <property type="molecule type" value="Genomic_DNA"/>
</dbReference>
<dbReference type="GO" id="GO:0008168">
    <property type="term" value="F:methyltransferase activity"/>
    <property type="evidence" value="ECO:0007669"/>
    <property type="project" value="UniProtKB-KW"/>
</dbReference>
<dbReference type="Gene3D" id="3.40.50.150">
    <property type="entry name" value="Vaccinia Virus protein VP39"/>
    <property type="match status" value="1"/>
</dbReference>
<keyword evidence="2" id="KW-0460">Magnesium</keyword>
<evidence type="ECO:0000313" key="3">
    <source>
        <dbReference type="EMBL" id="OQS06263.1"/>
    </source>
</evidence>
<protein>
    <submittedName>
        <fullName evidence="3">Benzoate carboxyl methyltransferase-like</fullName>
    </submittedName>
</protein>
<gene>
    <name evidence="3" type="ORF">THRCLA_01698</name>
</gene>
<proteinExistence type="predicted"/>
<reference evidence="3 4" key="1">
    <citation type="journal article" date="2014" name="Genome Biol. Evol.">
        <title>The secreted proteins of Achlya hypogyna and Thraustotheca clavata identify the ancestral oomycete secretome and reveal gene acquisitions by horizontal gene transfer.</title>
        <authorList>
            <person name="Misner I."/>
            <person name="Blouin N."/>
            <person name="Leonard G."/>
            <person name="Richards T.A."/>
            <person name="Lane C.E."/>
        </authorList>
    </citation>
    <scope>NUCLEOTIDE SEQUENCE [LARGE SCALE GENOMIC DNA]</scope>
    <source>
        <strain evidence="3 4">ATCC 34112</strain>
    </source>
</reference>
<sequence>MQGNGAYNSTAVVQMTLVDYTRELLKNNIHRLRPSSPNTIRIADLGASEGRNSMALLATVLELLQEFLPASQSREFIVYHEDLPANDFNSLLNTINSTLSYLHNRPNVYASVISKSFYERLVPAESLDVVVSFISLHWLSSIPAPVPGNNMTMSQVTRDAYPGIYKLWKDKAHEDLVKFLRLRAIELSDHGVMCLTMAGYTNSIVHNAWVSVIPRALQQLVTMGLLSQTSLDKMTIGGYIRTCDEIKLAAAQVPELVLHECKDIDMPLLVGSAQNAAAFMVATTTPSIVDVMTKEEVENSSFHTTFAVKLEEEFSRLITVDGVTKPIYACLECRYIYCAFTRQPRLAARF</sequence>
<dbReference type="PANTHER" id="PTHR31009">
    <property type="entry name" value="S-ADENOSYL-L-METHIONINE:CARBOXYL METHYLTRANSFERASE FAMILY PROTEIN"/>
    <property type="match status" value="1"/>
</dbReference>
<dbReference type="GO" id="GO:0032259">
    <property type="term" value="P:methylation"/>
    <property type="evidence" value="ECO:0007669"/>
    <property type="project" value="UniProtKB-KW"/>
</dbReference>
<keyword evidence="3" id="KW-0808">Transferase</keyword>
<dbReference type="AlphaFoldDB" id="A0A1W0A7J2"/>
<organism evidence="3 4">
    <name type="scientific">Thraustotheca clavata</name>
    <dbReference type="NCBI Taxonomy" id="74557"/>
    <lineage>
        <taxon>Eukaryota</taxon>
        <taxon>Sar</taxon>
        <taxon>Stramenopiles</taxon>
        <taxon>Oomycota</taxon>
        <taxon>Saprolegniomycetes</taxon>
        <taxon>Saprolegniales</taxon>
        <taxon>Achlyaceae</taxon>
        <taxon>Thraustotheca</taxon>
    </lineage>
</organism>
<dbReference type="InterPro" id="IPR029063">
    <property type="entry name" value="SAM-dependent_MTases_sf"/>
</dbReference>
<dbReference type="InterPro" id="IPR005299">
    <property type="entry name" value="MeTrfase_7"/>
</dbReference>
<evidence type="ECO:0000313" key="4">
    <source>
        <dbReference type="Proteomes" id="UP000243217"/>
    </source>
</evidence>
<evidence type="ECO:0000256" key="2">
    <source>
        <dbReference type="ARBA" id="ARBA00022842"/>
    </source>
</evidence>
<dbReference type="Proteomes" id="UP000243217">
    <property type="component" value="Unassembled WGS sequence"/>
</dbReference>
<dbReference type="SUPFAM" id="SSF53335">
    <property type="entry name" value="S-adenosyl-L-methionine-dependent methyltransferases"/>
    <property type="match status" value="1"/>
</dbReference>
<dbReference type="Pfam" id="PF03492">
    <property type="entry name" value="Methyltransf_7"/>
    <property type="match status" value="1"/>
</dbReference>
<dbReference type="GO" id="GO:0046872">
    <property type="term" value="F:metal ion binding"/>
    <property type="evidence" value="ECO:0007669"/>
    <property type="project" value="UniProtKB-KW"/>
</dbReference>
<dbReference type="InterPro" id="IPR042086">
    <property type="entry name" value="MeTrfase_capping"/>
</dbReference>
<dbReference type="Gene3D" id="1.10.1200.270">
    <property type="entry name" value="Methyltransferase, alpha-helical capping domain"/>
    <property type="match status" value="1"/>
</dbReference>
<keyword evidence="3" id="KW-0489">Methyltransferase</keyword>